<sequence length="462" mass="53103">MEYSALTAEITLRSVVTKPNKIAVGELGGVWLKQWFAASISLPLFLSLISSSLSVEFLPLSADLTSYSLHLHQFSDQTVIEMARLGKKRSAKQLQLVITMVIVVFMMYWVWYLTSVASIRGAQIRERKKNKRLFRSLFLNHLIRESDVNCKSLLCVNRRTFSIICEMVRDIGGLSGTKNMSLQEIVAMFLYTLAHHQKNRTIGNHFLRSGETVSRQFNLCLRAILKLHEHLLHKPTAIPDDCEDERWKPFKNCLGALDGTYINVRVPSQERGKYRTRKGTLAMNVLGVCSTNMEFIYVLPDWEGSAHDVRVLRNALSRPNGFKVPRGNYYLVDAGYTNCQGFLAPYRGQRYHLKEWEGRRPESAEEYFNMKHARARNVVERCFGLLKGRWSILRSPSFFPIRTQGRIVMACCLLHNLIRSVMPTDDIEEGELSEDDSDDDDDEPEFITSVKTTDKWTNFRNT</sequence>
<evidence type="ECO:0000256" key="7">
    <source>
        <dbReference type="ARBA" id="ARBA00023242"/>
    </source>
</evidence>
<dbReference type="GeneID" id="110777519"/>
<evidence type="ECO:0000313" key="12">
    <source>
        <dbReference type="RefSeq" id="XP_021837817.2"/>
    </source>
</evidence>
<evidence type="ECO:0000256" key="5">
    <source>
        <dbReference type="ARBA" id="ARBA00022723"/>
    </source>
</evidence>
<feature type="domain" description="DDE Tnp4" evidence="9">
    <location>
        <begin position="257"/>
        <end position="416"/>
    </location>
</feature>
<evidence type="ECO:0000256" key="3">
    <source>
        <dbReference type="ARBA" id="ARBA00006958"/>
    </source>
</evidence>
<dbReference type="Pfam" id="PF26138">
    <property type="entry name" value="DUF8040"/>
    <property type="match status" value="1"/>
</dbReference>
<proteinExistence type="inferred from homology"/>
<evidence type="ECO:0000313" key="11">
    <source>
        <dbReference type="Proteomes" id="UP000813463"/>
    </source>
</evidence>
<dbReference type="InterPro" id="IPR027806">
    <property type="entry name" value="HARBI1_dom"/>
</dbReference>
<feature type="domain" description="DUF8040" evidence="10">
    <location>
        <begin position="137"/>
        <end position="226"/>
    </location>
</feature>
<dbReference type="Pfam" id="PF13359">
    <property type="entry name" value="DDE_Tnp_4"/>
    <property type="match status" value="1"/>
</dbReference>
<dbReference type="PANTHER" id="PTHR22930:SF293">
    <property type="entry name" value="PROTEIN ALP1-LIKE"/>
    <property type="match status" value="1"/>
</dbReference>
<comment type="subcellular location">
    <subcellularLocation>
        <location evidence="2">Nucleus</location>
    </subcellularLocation>
</comment>
<dbReference type="RefSeq" id="XP_021837817.2">
    <property type="nucleotide sequence ID" value="XM_021982125.2"/>
</dbReference>
<name>A0A9R0HVK2_SPIOL</name>
<dbReference type="GO" id="GO:0016787">
    <property type="term" value="F:hydrolase activity"/>
    <property type="evidence" value="ECO:0007669"/>
    <property type="project" value="UniProtKB-KW"/>
</dbReference>
<reference evidence="11" key="1">
    <citation type="journal article" date="2021" name="Nat. Commun.">
        <title>Genomic analyses provide insights into spinach domestication and the genetic basis of agronomic traits.</title>
        <authorList>
            <person name="Cai X."/>
            <person name="Sun X."/>
            <person name="Xu C."/>
            <person name="Sun H."/>
            <person name="Wang X."/>
            <person name="Ge C."/>
            <person name="Zhang Z."/>
            <person name="Wang Q."/>
            <person name="Fei Z."/>
            <person name="Jiao C."/>
            <person name="Wang Q."/>
        </authorList>
    </citation>
    <scope>NUCLEOTIDE SEQUENCE [LARGE SCALE GENOMIC DNA]</scope>
    <source>
        <strain evidence="11">cv. Varoflay</strain>
    </source>
</reference>
<evidence type="ECO:0000256" key="2">
    <source>
        <dbReference type="ARBA" id="ARBA00004123"/>
    </source>
</evidence>
<evidence type="ECO:0000256" key="8">
    <source>
        <dbReference type="SAM" id="Phobius"/>
    </source>
</evidence>
<keyword evidence="8" id="KW-0472">Membrane</keyword>
<dbReference type="AlphaFoldDB" id="A0A9R0HVK2"/>
<evidence type="ECO:0000259" key="9">
    <source>
        <dbReference type="Pfam" id="PF13359"/>
    </source>
</evidence>
<evidence type="ECO:0000259" key="10">
    <source>
        <dbReference type="Pfam" id="PF26138"/>
    </source>
</evidence>
<protein>
    <submittedName>
        <fullName evidence="12">Protein ALP1-like</fullName>
    </submittedName>
</protein>
<accession>A0A9R0HVK2</accession>
<keyword evidence="6" id="KW-0378">Hydrolase</keyword>
<comment type="cofactor">
    <cofactor evidence="1">
        <name>a divalent metal cation</name>
        <dbReference type="ChEBI" id="CHEBI:60240"/>
    </cofactor>
</comment>
<dbReference type="GO" id="GO:0046872">
    <property type="term" value="F:metal ion binding"/>
    <property type="evidence" value="ECO:0007669"/>
    <property type="project" value="UniProtKB-KW"/>
</dbReference>
<keyword evidence="8" id="KW-1133">Transmembrane helix</keyword>
<evidence type="ECO:0000256" key="6">
    <source>
        <dbReference type="ARBA" id="ARBA00022801"/>
    </source>
</evidence>
<keyword evidence="7" id="KW-0539">Nucleus</keyword>
<keyword evidence="4" id="KW-0540">Nuclease</keyword>
<gene>
    <name evidence="12" type="primary">LOC110777519</name>
</gene>
<keyword evidence="8" id="KW-0812">Transmembrane</keyword>
<comment type="similarity">
    <text evidence="3">Belongs to the HARBI1 family.</text>
</comment>
<reference evidence="12" key="2">
    <citation type="submission" date="2025-08" db="UniProtKB">
        <authorList>
            <consortium name="RefSeq"/>
        </authorList>
    </citation>
    <scope>IDENTIFICATION</scope>
    <source>
        <tissue evidence="12">Leaf</tissue>
    </source>
</reference>
<dbReference type="PANTHER" id="PTHR22930">
    <property type="match status" value="1"/>
</dbReference>
<dbReference type="GO" id="GO:0005634">
    <property type="term" value="C:nucleus"/>
    <property type="evidence" value="ECO:0007669"/>
    <property type="project" value="UniProtKB-SubCell"/>
</dbReference>
<evidence type="ECO:0000256" key="4">
    <source>
        <dbReference type="ARBA" id="ARBA00022722"/>
    </source>
</evidence>
<keyword evidence="11" id="KW-1185">Reference proteome</keyword>
<organism evidence="11 12">
    <name type="scientific">Spinacia oleracea</name>
    <name type="common">Spinach</name>
    <dbReference type="NCBI Taxonomy" id="3562"/>
    <lineage>
        <taxon>Eukaryota</taxon>
        <taxon>Viridiplantae</taxon>
        <taxon>Streptophyta</taxon>
        <taxon>Embryophyta</taxon>
        <taxon>Tracheophyta</taxon>
        <taxon>Spermatophyta</taxon>
        <taxon>Magnoliopsida</taxon>
        <taxon>eudicotyledons</taxon>
        <taxon>Gunneridae</taxon>
        <taxon>Pentapetalae</taxon>
        <taxon>Caryophyllales</taxon>
        <taxon>Chenopodiaceae</taxon>
        <taxon>Chenopodioideae</taxon>
        <taxon>Anserineae</taxon>
        <taxon>Spinacia</taxon>
    </lineage>
</organism>
<dbReference type="InterPro" id="IPR058353">
    <property type="entry name" value="DUF8040"/>
</dbReference>
<dbReference type="KEGG" id="soe:110777519"/>
<evidence type="ECO:0000256" key="1">
    <source>
        <dbReference type="ARBA" id="ARBA00001968"/>
    </source>
</evidence>
<feature type="transmembrane region" description="Helical" evidence="8">
    <location>
        <begin position="94"/>
        <end position="113"/>
    </location>
</feature>
<keyword evidence="5" id="KW-0479">Metal-binding</keyword>
<dbReference type="InterPro" id="IPR045249">
    <property type="entry name" value="HARBI1-like"/>
</dbReference>
<dbReference type="GO" id="GO:0004518">
    <property type="term" value="F:nuclease activity"/>
    <property type="evidence" value="ECO:0007669"/>
    <property type="project" value="UniProtKB-KW"/>
</dbReference>
<dbReference type="Proteomes" id="UP000813463">
    <property type="component" value="Chromosome 4"/>
</dbReference>